<evidence type="ECO:0000256" key="4">
    <source>
        <dbReference type="ARBA" id="ARBA00022857"/>
    </source>
</evidence>
<evidence type="ECO:0000256" key="8">
    <source>
        <dbReference type="ARBA" id="ARBA00068659"/>
    </source>
</evidence>
<feature type="binding site" evidence="9 11">
    <location>
        <position position="119"/>
    </location>
    <ligand>
        <name>substrate</name>
    </ligand>
</feature>
<evidence type="ECO:0000259" key="15">
    <source>
        <dbReference type="Pfam" id="PF00745"/>
    </source>
</evidence>
<feature type="binding site" evidence="9 11">
    <location>
        <position position="108"/>
    </location>
    <ligand>
        <name>substrate</name>
    </ligand>
</feature>
<dbReference type="Gene3D" id="3.30.460.30">
    <property type="entry name" value="Glutamyl-tRNA reductase, N-terminal domain"/>
    <property type="match status" value="1"/>
</dbReference>
<evidence type="ECO:0000256" key="1">
    <source>
        <dbReference type="ARBA" id="ARBA00005059"/>
    </source>
</evidence>
<proteinExistence type="inferred from homology"/>
<evidence type="ECO:0000256" key="3">
    <source>
        <dbReference type="ARBA" id="ARBA00012970"/>
    </source>
</evidence>
<feature type="active site" description="Nucleophile" evidence="9 10">
    <location>
        <position position="49"/>
    </location>
</feature>
<comment type="caution">
    <text evidence="18">The sequence shown here is derived from an EMBL/GenBank/DDBJ whole genome shotgun (WGS) entry which is preliminary data.</text>
</comment>
<dbReference type="GO" id="GO:0008883">
    <property type="term" value="F:glutamyl-tRNA reductase activity"/>
    <property type="evidence" value="ECO:0007669"/>
    <property type="project" value="UniProtKB-UniRule"/>
</dbReference>
<reference evidence="18" key="1">
    <citation type="journal article" date="2020" name="Biotechnol. Biofuels">
        <title>New insights from the biogas microbiome by comprehensive genome-resolved metagenomics of nearly 1600 species originating from multiple anaerobic digesters.</title>
        <authorList>
            <person name="Campanaro S."/>
            <person name="Treu L."/>
            <person name="Rodriguez-R L.M."/>
            <person name="Kovalovszki A."/>
            <person name="Ziels R.M."/>
            <person name="Maus I."/>
            <person name="Zhu X."/>
            <person name="Kougias P.G."/>
            <person name="Basile A."/>
            <person name="Luo G."/>
            <person name="Schluter A."/>
            <person name="Konstantinidis K.T."/>
            <person name="Angelidaki I."/>
        </authorList>
    </citation>
    <scope>NUCLEOTIDE SEQUENCE</scope>
    <source>
        <strain evidence="18">AS06rmzACSIP_7</strain>
    </source>
</reference>
<dbReference type="InterPro" id="IPR036453">
    <property type="entry name" value="GluRdtase_dimer_dom_sf"/>
</dbReference>
<organism evidence="18 19">
    <name type="scientific">Syntrophorhabdus aromaticivorans</name>
    <dbReference type="NCBI Taxonomy" id="328301"/>
    <lineage>
        <taxon>Bacteria</taxon>
        <taxon>Pseudomonadati</taxon>
        <taxon>Thermodesulfobacteriota</taxon>
        <taxon>Syntrophorhabdia</taxon>
        <taxon>Syntrophorhabdales</taxon>
        <taxon>Syntrophorhabdaceae</taxon>
        <taxon>Syntrophorhabdus</taxon>
    </lineage>
</organism>
<evidence type="ECO:0000256" key="14">
    <source>
        <dbReference type="RuleBase" id="RU000584"/>
    </source>
</evidence>
<dbReference type="CDD" id="cd05213">
    <property type="entry name" value="NAD_bind_Glutamyl_tRNA_reduct"/>
    <property type="match status" value="1"/>
</dbReference>
<protein>
    <recommendedName>
        <fullName evidence="8 9">Glutamyl-tRNA reductase</fullName>
        <shortName evidence="9">GluTR</shortName>
        <ecNumber evidence="3 9">1.2.1.70</ecNumber>
    </recommendedName>
</protein>
<evidence type="ECO:0000259" key="16">
    <source>
        <dbReference type="Pfam" id="PF01488"/>
    </source>
</evidence>
<dbReference type="FunFam" id="3.30.460.30:FF:000001">
    <property type="entry name" value="Glutamyl-tRNA reductase"/>
    <property type="match status" value="1"/>
</dbReference>
<dbReference type="PANTHER" id="PTHR43013">
    <property type="entry name" value="GLUTAMYL-TRNA REDUCTASE"/>
    <property type="match status" value="1"/>
</dbReference>
<feature type="domain" description="Glutamyl-tRNA reductase N-terminal" evidence="17">
    <location>
        <begin position="7"/>
        <end position="155"/>
    </location>
</feature>
<dbReference type="FunFam" id="3.40.50.720:FF:000031">
    <property type="entry name" value="Glutamyl-tRNA reductase"/>
    <property type="match status" value="1"/>
</dbReference>
<comment type="domain">
    <text evidence="9">Possesses an unusual extended V-shaped dimeric structure with each monomer consisting of three distinct domains arranged along a curved 'spinal' alpha-helix. The N-terminal catalytic domain specifically recognizes the glutamate moiety of the substrate. The second domain is the NADPH-binding domain, and the third C-terminal domain is responsible for dimerization.</text>
</comment>
<evidence type="ECO:0000256" key="6">
    <source>
        <dbReference type="ARBA" id="ARBA00023244"/>
    </source>
</evidence>
<evidence type="ECO:0000313" key="19">
    <source>
        <dbReference type="Proteomes" id="UP000777265"/>
    </source>
</evidence>
<keyword evidence="5 9" id="KW-0560">Oxidoreductase</keyword>
<evidence type="ECO:0000259" key="17">
    <source>
        <dbReference type="Pfam" id="PF05201"/>
    </source>
</evidence>
<dbReference type="EMBL" id="JAAYEE010000098">
    <property type="protein sequence ID" value="NLW34992.1"/>
    <property type="molecule type" value="Genomic_DNA"/>
</dbReference>
<dbReference type="HAMAP" id="MF_00087">
    <property type="entry name" value="Glu_tRNA_reductase"/>
    <property type="match status" value="1"/>
</dbReference>
<evidence type="ECO:0000313" key="18">
    <source>
        <dbReference type="EMBL" id="NLW34992.1"/>
    </source>
</evidence>
<dbReference type="NCBIfam" id="TIGR01035">
    <property type="entry name" value="hemA"/>
    <property type="match status" value="1"/>
</dbReference>
<evidence type="ECO:0000256" key="7">
    <source>
        <dbReference type="ARBA" id="ARBA00047464"/>
    </source>
</evidence>
<comment type="pathway">
    <text evidence="1 9 14">Porphyrin-containing compound metabolism; protoporphyrin-IX biosynthesis; 5-aminolevulinate from L-glutamyl-tRNA(Glu): step 1/2.</text>
</comment>
<comment type="miscellaneous">
    <text evidence="9">During catalysis, the active site Cys acts as a nucleophile attacking the alpha-carbonyl group of tRNA-bound glutamate with the formation of a thioester intermediate between enzyme and glutamate, and the concomitant release of tRNA(Glu). The thioester intermediate is finally reduced by direct hydride transfer from NADPH, to form the product GSA.</text>
</comment>
<dbReference type="InterPro" id="IPR018214">
    <property type="entry name" value="GluRdtase_CS"/>
</dbReference>
<evidence type="ECO:0000256" key="2">
    <source>
        <dbReference type="ARBA" id="ARBA00005916"/>
    </source>
</evidence>
<dbReference type="Gene3D" id="3.40.50.720">
    <property type="entry name" value="NAD(P)-binding Rossmann-like Domain"/>
    <property type="match status" value="1"/>
</dbReference>
<dbReference type="PROSITE" id="PS00747">
    <property type="entry name" value="GLUTR"/>
    <property type="match status" value="1"/>
</dbReference>
<evidence type="ECO:0000256" key="9">
    <source>
        <dbReference type="HAMAP-Rule" id="MF_00087"/>
    </source>
</evidence>
<dbReference type="InterPro" id="IPR015896">
    <property type="entry name" value="4pyrrol_synth_GluRdtase_dimer"/>
</dbReference>
<dbReference type="Pfam" id="PF05201">
    <property type="entry name" value="GlutR_N"/>
    <property type="match status" value="1"/>
</dbReference>
<dbReference type="Pfam" id="PF00745">
    <property type="entry name" value="GlutR_dimer"/>
    <property type="match status" value="1"/>
</dbReference>
<comment type="subunit">
    <text evidence="9">Homodimer.</text>
</comment>
<evidence type="ECO:0000256" key="11">
    <source>
        <dbReference type="PIRSR" id="PIRSR000445-2"/>
    </source>
</evidence>
<dbReference type="GO" id="GO:0019353">
    <property type="term" value="P:protoporphyrinogen IX biosynthetic process from glutamate"/>
    <property type="evidence" value="ECO:0007669"/>
    <property type="project" value="TreeGrafter"/>
</dbReference>
<gene>
    <name evidence="9" type="primary">hemA</name>
    <name evidence="18" type="ORF">GXY80_05840</name>
</gene>
<dbReference type="SUPFAM" id="SSF51735">
    <property type="entry name" value="NAD(P)-binding Rossmann-fold domains"/>
    <property type="match status" value="1"/>
</dbReference>
<reference evidence="18" key="2">
    <citation type="submission" date="2020-01" db="EMBL/GenBank/DDBJ databases">
        <authorList>
            <person name="Campanaro S."/>
        </authorList>
    </citation>
    <scope>NUCLEOTIDE SEQUENCE</scope>
    <source>
        <strain evidence="18">AS06rmzACSIP_7</strain>
    </source>
</reference>
<keyword evidence="4 9" id="KW-0521">NADP</keyword>
<name>A0A971M2S4_9BACT</name>
<sequence>MLIVVFGLNHNTAPVDVREKLYVPETAIPDLVREFKEGDIGEAVILSTCNRTEFYFSCDDFDRSFKKFHRLLVEHFGLKTEWLDRYTYVFKNEDTYRHLFLVASGLDSMVMGEPQILGQVKDAYRLATDNSATGFLLDKVFHRTFNVAKRVRTETRIGYNPVSISSMATELAKKIFGELKEKKILVVGAGEMCEIALKNFKKEGVGEIFIANRTFRNAQALAEDIAGIPRPFDDLPNLLTLVDMVLTSTGSEKPIIDMSLVSGVMKKRKHRPLFFIDIAVPRDVEPAVNDAANVYLYDIDDLKNLSQHHLKDRLKESERAHAIVEEEVARFAAWIRQLDTNPLISRIYEKVEEMRDRELKKALQKLKDVDEETARSVDMLTRGIVNKLVHPHVALIRQNGSPTVLEIIKKVFRIEEEDEKNVDNRHKG</sequence>
<evidence type="ECO:0000256" key="13">
    <source>
        <dbReference type="PIRSR" id="PIRSR000445-4"/>
    </source>
</evidence>
<feature type="binding site" evidence="9 11">
    <location>
        <begin position="113"/>
        <end position="115"/>
    </location>
    <ligand>
        <name>substrate</name>
    </ligand>
</feature>
<feature type="domain" description="Tetrapyrrole biosynthesis glutamyl-tRNA reductase dimerisation" evidence="15">
    <location>
        <begin position="319"/>
        <end position="413"/>
    </location>
</feature>
<comment type="similarity">
    <text evidence="2 9 14">Belongs to the glutamyl-tRNA reductase family.</text>
</comment>
<dbReference type="InterPro" id="IPR006151">
    <property type="entry name" value="Shikm_DH/Glu-tRNA_Rdtase"/>
</dbReference>
<dbReference type="PANTHER" id="PTHR43013:SF1">
    <property type="entry name" value="GLUTAMYL-TRNA REDUCTASE"/>
    <property type="match status" value="1"/>
</dbReference>
<dbReference type="InterPro" id="IPR036343">
    <property type="entry name" value="GluRdtase_N_sf"/>
</dbReference>
<keyword evidence="6 9" id="KW-0627">Porphyrin biosynthesis</keyword>
<dbReference type="InterPro" id="IPR000343">
    <property type="entry name" value="4pyrrol_synth_GluRdtase"/>
</dbReference>
<dbReference type="InterPro" id="IPR015895">
    <property type="entry name" value="4pyrrol_synth_GluRdtase_N"/>
</dbReference>
<evidence type="ECO:0000256" key="5">
    <source>
        <dbReference type="ARBA" id="ARBA00023002"/>
    </source>
</evidence>
<dbReference type="GO" id="GO:0050661">
    <property type="term" value="F:NADP binding"/>
    <property type="evidence" value="ECO:0007669"/>
    <property type="project" value="InterPro"/>
</dbReference>
<feature type="binding site" evidence="9 11">
    <location>
        <begin position="48"/>
        <end position="51"/>
    </location>
    <ligand>
        <name>substrate</name>
    </ligand>
</feature>
<comment type="function">
    <text evidence="9">Catalyzes the NADPH-dependent reduction of glutamyl-tRNA(Glu) to glutamate 1-semialdehyde (GSA).</text>
</comment>
<dbReference type="PIRSF" id="PIRSF000445">
    <property type="entry name" value="4pyrrol_synth_GluRdtase"/>
    <property type="match status" value="1"/>
</dbReference>
<dbReference type="Pfam" id="PF01488">
    <property type="entry name" value="Shikimate_DH"/>
    <property type="match status" value="1"/>
</dbReference>
<evidence type="ECO:0000256" key="10">
    <source>
        <dbReference type="PIRSR" id="PIRSR000445-1"/>
    </source>
</evidence>
<accession>A0A971M2S4</accession>
<feature type="binding site" evidence="9 12">
    <location>
        <begin position="188"/>
        <end position="193"/>
    </location>
    <ligand>
        <name>NADP(+)</name>
        <dbReference type="ChEBI" id="CHEBI:58349"/>
    </ligand>
</feature>
<dbReference type="EC" id="1.2.1.70" evidence="3 9"/>
<dbReference type="InterPro" id="IPR036291">
    <property type="entry name" value="NAD(P)-bd_dom_sf"/>
</dbReference>
<dbReference type="Proteomes" id="UP000777265">
    <property type="component" value="Unassembled WGS sequence"/>
</dbReference>
<evidence type="ECO:0000256" key="12">
    <source>
        <dbReference type="PIRSR" id="PIRSR000445-3"/>
    </source>
</evidence>
<feature type="domain" description="Quinate/shikimate 5-dehydrogenase/glutamyl-tRNA reductase" evidence="16">
    <location>
        <begin position="170"/>
        <end position="304"/>
    </location>
</feature>
<dbReference type="AlphaFoldDB" id="A0A971M2S4"/>
<dbReference type="SUPFAM" id="SSF69075">
    <property type="entry name" value="Glutamyl tRNA-reductase dimerization domain"/>
    <property type="match status" value="1"/>
</dbReference>
<feature type="site" description="Important for activity" evidence="9 13">
    <location>
        <position position="98"/>
    </location>
</feature>
<dbReference type="SUPFAM" id="SSF69742">
    <property type="entry name" value="Glutamyl tRNA-reductase catalytic, N-terminal domain"/>
    <property type="match status" value="1"/>
</dbReference>
<comment type="catalytic activity">
    <reaction evidence="7 9 14">
        <text>(S)-4-amino-5-oxopentanoate + tRNA(Glu) + NADP(+) = L-glutamyl-tRNA(Glu) + NADPH + H(+)</text>
        <dbReference type="Rhea" id="RHEA:12344"/>
        <dbReference type="Rhea" id="RHEA-COMP:9663"/>
        <dbReference type="Rhea" id="RHEA-COMP:9680"/>
        <dbReference type="ChEBI" id="CHEBI:15378"/>
        <dbReference type="ChEBI" id="CHEBI:57501"/>
        <dbReference type="ChEBI" id="CHEBI:57783"/>
        <dbReference type="ChEBI" id="CHEBI:58349"/>
        <dbReference type="ChEBI" id="CHEBI:78442"/>
        <dbReference type="ChEBI" id="CHEBI:78520"/>
        <dbReference type="EC" id="1.2.1.70"/>
    </reaction>
</comment>